<feature type="transmembrane region" description="Helical" evidence="1">
    <location>
        <begin position="135"/>
        <end position="155"/>
    </location>
</feature>
<reference evidence="3 4" key="1">
    <citation type="journal article" date="2019" name="Int. J. Syst. Evol. Microbiol.">
        <title>The Global Catalogue of Microorganisms (GCM) 10K type strain sequencing project: providing services to taxonomists for standard genome sequencing and annotation.</title>
        <authorList>
            <consortium name="The Broad Institute Genomics Platform"/>
            <consortium name="The Broad Institute Genome Sequencing Center for Infectious Disease"/>
            <person name="Wu L."/>
            <person name="Ma J."/>
        </authorList>
    </citation>
    <scope>NUCLEOTIDE SEQUENCE [LARGE SCALE GENOMIC DNA]</scope>
    <source>
        <strain evidence="3 4">CGMCC 1.12121</strain>
    </source>
</reference>
<dbReference type="AlphaFoldDB" id="A0ABD6CR67"/>
<feature type="transmembrane region" description="Helical" evidence="1">
    <location>
        <begin position="222"/>
        <end position="242"/>
    </location>
</feature>
<proteinExistence type="predicted"/>
<dbReference type="InterPro" id="IPR039447">
    <property type="entry name" value="UreH-like_TM_dom"/>
</dbReference>
<keyword evidence="1" id="KW-1133">Transmembrane helix</keyword>
<feature type="domain" description="Urease accessory protein UreH-like transmembrane" evidence="2">
    <location>
        <begin position="41"/>
        <end position="270"/>
    </location>
</feature>
<dbReference type="RefSeq" id="WP_256421774.1">
    <property type="nucleotide sequence ID" value="NZ_JANHDI010000009.1"/>
</dbReference>
<comment type="caution">
    <text evidence="3">The sequence shown here is derived from an EMBL/GenBank/DDBJ whole genome shotgun (WGS) entry which is preliminary data.</text>
</comment>
<feature type="transmembrane region" description="Helical" evidence="1">
    <location>
        <begin position="263"/>
        <end position="288"/>
    </location>
</feature>
<dbReference type="EMBL" id="JBHUDK010000014">
    <property type="protein sequence ID" value="MFD1600231.1"/>
    <property type="molecule type" value="Genomic_DNA"/>
</dbReference>
<sequence>MVGSGDRPASVIVDALLQTGGTCVAPGGQPPTTRTVELGLFVLVGLFGTGHCLGMCGPLVSMYAERMDDGGRTGGAGEPTRGRDDDFLSLYAVRQHLLFNAGRVTIYTILGAAFGLLGSLLFASAATTVPFGDEIRAVAGVAVGLTIVAAGVGYLTGSGTAIVDHLPLLDRLFRRIHAFLSPRIDRWVGSERIFALGFVHGFLPCPLLYPAFLYSFSQADPAFGAVSLAALGLGTFPALFLYGTLFQSIGSRRRRLVHRLLGVVFLLLGAHTFFAGLRLFGVAVPHLFSLPHYQPL</sequence>
<dbReference type="PANTHER" id="PTHR42208:SF1">
    <property type="entry name" value="HEAVY METAL TRANSPORTER"/>
    <property type="match status" value="1"/>
</dbReference>
<feature type="transmembrane region" description="Helical" evidence="1">
    <location>
        <begin position="104"/>
        <end position="123"/>
    </location>
</feature>
<keyword evidence="1" id="KW-0812">Transmembrane</keyword>
<accession>A0ABD6CR67</accession>
<organism evidence="3 4">
    <name type="scientific">Halobellus rarus</name>
    <dbReference type="NCBI Taxonomy" id="1126237"/>
    <lineage>
        <taxon>Archaea</taxon>
        <taxon>Methanobacteriati</taxon>
        <taxon>Methanobacteriota</taxon>
        <taxon>Stenosarchaea group</taxon>
        <taxon>Halobacteria</taxon>
        <taxon>Halobacteriales</taxon>
        <taxon>Haloferacaceae</taxon>
        <taxon>Halobellus</taxon>
    </lineage>
</organism>
<keyword evidence="4" id="KW-1185">Reference proteome</keyword>
<dbReference type="Pfam" id="PF13386">
    <property type="entry name" value="DsbD_2"/>
    <property type="match status" value="1"/>
</dbReference>
<dbReference type="PANTHER" id="PTHR42208">
    <property type="entry name" value="HEAVY METAL TRANSPORTER-RELATED"/>
    <property type="match status" value="1"/>
</dbReference>
<name>A0ABD6CR67_9EURY</name>
<evidence type="ECO:0000259" key="2">
    <source>
        <dbReference type="Pfam" id="PF13386"/>
    </source>
</evidence>
<protein>
    <submittedName>
        <fullName evidence="3">Sulfite exporter TauE/SafE family protein</fullName>
    </submittedName>
</protein>
<feature type="transmembrane region" description="Helical" evidence="1">
    <location>
        <begin position="193"/>
        <end position="216"/>
    </location>
</feature>
<gene>
    <name evidence="3" type="ORF">ACFSBX_14805</name>
</gene>
<keyword evidence="1" id="KW-0472">Membrane</keyword>
<dbReference type="Proteomes" id="UP001597085">
    <property type="component" value="Unassembled WGS sequence"/>
</dbReference>
<feature type="transmembrane region" description="Helical" evidence="1">
    <location>
        <begin position="38"/>
        <end position="60"/>
    </location>
</feature>
<evidence type="ECO:0000313" key="3">
    <source>
        <dbReference type="EMBL" id="MFD1600231.1"/>
    </source>
</evidence>
<evidence type="ECO:0000256" key="1">
    <source>
        <dbReference type="SAM" id="Phobius"/>
    </source>
</evidence>
<evidence type="ECO:0000313" key="4">
    <source>
        <dbReference type="Proteomes" id="UP001597085"/>
    </source>
</evidence>